<dbReference type="Pfam" id="PF01381">
    <property type="entry name" value="HTH_3"/>
    <property type="match status" value="1"/>
</dbReference>
<reference evidence="4" key="1">
    <citation type="journal article" date="2015" name="BMC Genomics">
        <title>Comparative genomics of Fructobacillus spp. and Leuconostoc spp. reveals niche-specific evolution of Fructobacillus spp.</title>
        <authorList>
            <person name="Endo A."/>
            <person name="Tanizawa Y."/>
            <person name="Tanaka N."/>
            <person name="Maeno S."/>
            <person name="Kumar H."/>
            <person name="Shiwa Y."/>
            <person name="Okada S."/>
            <person name="Yoshikawa H."/>
            <person name="Dicks L."/>
            <person name="Nakagawa J."/>
            <person name="Arita M."/>
        </authorList>
    </citation>
    <scope>NUCLEOTIDE SEQUENCE [LARGE SCALE GENOMIC DNA]</scope>
    <source>
        <strain evidence="4">F214-1</strain>
    </source>
</reference>
<keyword evidence="2" id="KW-0812">Transmembrane</keyword>
<accession>A0A3F3GX34</accession>
<evidence type="ECO:0000256" key="1">
    <source>
        <dbReference type="ARBA" id="ARBA00023125"/>
    </source>
</evidence>
<dbReference type="InterPro" id="IPR001387">
    <property type="entry name" value="Cro/C1-type_HTH"/>
</dbReference>
<keyword evidence="2" id="KW-0472">Membrane</keyword>
<name>A0A3F3GX34_9LACO</name>
<dbReference type="STRING" id="709323.GCA_001047135_00318"/>
<keyword evidence="2" id="KW-1133">Transmembrane helix</keyword>
<dbReference type="Gene3D" id="1.10.260.40">
    <property type="entry name" value="lambda repressor-like DNA-binding domains"/>
    <property type="match status" value="1"/>
</dbReference>
<protein>
    <submittedName>
        <fullName evidence="4">XRE family transcriptional regulator</fullName>
    </submittedName>
</protein>
<feature type="domain" description="HTH cro/C1-type" evidence="3">
    <location>
        <begin position="7"/>
        <end position="61"/>
    </location>
</feature>
<feature type="transmembrane region" description="Helical" evidence="2">
    <location>
        <begin position="94"/>
        <end position="114"/>
    </location>
</feature>
<sequence>MSFEQDIKRLRQSKKMTQQELADILHVSRQTVSTWENGKNYPSLEILRSICVLFDVSFEQIMFGEENTMKNKQDMATAIDRDVKLKTRYKKLTIILATIFVFFGAWISVLVFGYSKGVATIDRWNPFLTYQVSYTKMPALTKKDSQREWTAWYSDNEMGTSWTKLTLSTGENPGVVEPYVMAYHKGSYVKTSRIVPASEVSTLVRGDLETFEKYQQETSKIGASDDSNFQKDLKKKVHLTDTIRTINNN</sequence>
<gene>
    <name evidence="4" type="ORF">FTRO_0013180</name>
</gene>
<evidence type="ECO:0000259" key="3">
    <source>
        <dbReference type="PROSITE" id="PS50943"/>
    </source>
</evidence>
<dbReference type="Proteomes" id="UP000064514">
    <property type="component" value="Unassembled WGS sequence"/>
</dbReference>
<proteinExistence type="predicted"/>
<dbReference type="SMART" id="SM00530">
    <property type="entry name" value="HTH_XRE"/>
    <property type="match status" value="1"/>
</dbReference>
<dbReference type="InterPro" id="IPR010982">
    <property type="entry name" value="Lambda_DNA-bd_dom_sf"/>
</dbReference>
<keyword evidence="1" id="KW-0238">DNA-binding</keyword>
<dbReference type="SUPFAM" id="SSF47413">
    <property type="entry name" value="lambda repressor-like DNA-binding domains"/>
    <property type="match status" value="1"/>
</dbReference>
<evidence type="ECO:0000256" key="2">
    <source>
        <dbReference type="SAM" id="Phobius"/>
    </source>
</evidence>
<organism evidence="4">
    <name type="scientific">Fructobacillus tropaeoli</name>
    <dbReference type="NCBI Taxonomy" id="709323"/>
    <lineage>
        <taxon>Bacteria</taxon>
        <taxon>Bacillati</taxon>
        <taxon>Bacillota</taxon>
        <taxon>Bacilli</taxon>
        <taxon>Lactobacillales</taxon>
        <taxon>Lactobacillaceae</taxon>
        <taxon>Fructobacillus</taxon>
    </lineage>
</organism>
<evidence type="ECO:0000313" key="4">
    <source>
        <dbReference type="EMBL" id="GAP03771.1"/>
    </source>
</evidence>
<dbReference type="PROSITE" id="PS50943">
    <property type="entry name" value="HTH_CROC1"/>
    <property type="match status" value="1"/>
</dbReference>
<dbReference type="PANTHER" id="PTHR46558:SF15">
    <property type="entry name" value="HELIX-TURN-HELIX DOMAIN PROTEIN"/>
    <property type="match status" value="1"/>
</dbReference>
<dbReference type="EMBL" id="DF968078">
    <property type="protein sequence ID" value="GAP03771.1"/>
    <property type="molecule type" value="Genomic_DNA"/>
</dbReference>
<dbReference type="CDD" id="cd00093">
    <property type="entry name" value="HTH_XRE"/>
    <property type="match status" value="1"/>
</dbReference>
<dbReference type="RefSeq" id="WP_059393273.1">
    <property type="nucleotide sequence ID" value="NZ_CAUZLZ010000001.1"/>
</dbReference>
<dbReference type="GO" id="GO:0003677">
    <property type="term" value="F:DNA binding"/>
    <property type="evidence" value="ECO:0007669"/>
    <property type="project" value="UniProtKB-KW"/>
</dbReference>
<dbReference type="AlphaFoldDB" id="A0A3F3GX34"/>
<dbReference type="PANTHER" id="PTHR46558">
    <property type="entry name" value="TRACRIPTIONAL REGULATORY PROTEIN-RELATED-RELATED"/>
    <property type="match status" value="1"/>
</dbReference>